<dbReference type="PROSITE" id="PS00211">
    <property type="entry name" value="ABC_TRANSPORTER_1"/>
    <property type="match status" value="1"/>
</dbReference>
<feature type="transmembrane region" description="Helical" evidence="10">
    <location>
        <begin position="756"/>
        <end position="777"/>
    </location>
</feature>
<feature type="region of interest" description="Disordered" evidence="9">
    <location>
        <begin position="26"/>
        <end position="88"/>
    </location>
</feature>
<sequence length="1195" mass="132015">MTLARTQAILTELIFEHSFRIRFKAEATSSQPATVETSGGAPDPDPSAEGSEDTQSVETENTSTSAKGKGKMSPTTPPSEAEADTKKKDNLIGKLNTMVSVDLDNVFGAKDFLMVLVQAPVELVLAMVFLYRVLGWSSLVGFASIILLMPVPGLLAKRLQTIQVKKLERTDARVESVTETIGVIRMIKLFGWERKMSDTLKEKREDELAWVWKEKTTNLFNDIINSSIPTVTMVVTYATYTLIMKQSLNASKVFSTMAVFDILRSIMHRISWQVVTSLKGKVSLERIGDYLTKTELLDDFYSKEESQILVTPEHSHENVIGFNNAMFSWSRDIENGTETPSSRVFRLRIEGELTFKKGRVNLIIGPTGSGKTSILMALLGEMHFIPTSADSWYNLPRDGGVAYAAQESWVQNETIRDNILFGSPYDEERYQKVIHQCALKQDIELFEAGDMTEVGEKGLTLSGGQKARVTLARAVYSSADVILLDDVLAALDVHTAKWIAENCLQGDLIRGRTVLLVTHNVALASPIADHIISVSIDGHAHEVGSDISKALEDPLLAKEVEQELDEVKVEEEVVDTVKKEDTVKQDGKLILAEEIIEGRLKWSSVMLFLKGLGGDRPFFFMFAWMLGLTLMHTGSTISLWFLGYWGSQYDTHSPEEVEVPFYLMVYCLILGSAIATYAVANATYIYGSLRASRTINALLVDSVLGATLRWLDETPAARIITRCTQDIATIDGSLAMDFSYVVELFVYMLVKLTGPVILTPIFLLPGLLIAVLGMYLGTLYLKAQMSVKREMSNARSPVLSHFGAAVAGMVSIRAYGAQQTFKQESLKRIDRYLRISRTSYNLNRWIGIRMDLLGASFTTSLATYLLIRKTLNAANIGFSLNMSLEFCSVILYIVRCYNDFEVEANSLERIQSYLDIEHEPKSTPEGKPPAAWPKTGELKVESLSARYSETGPKVLHEVSFEVRSGERIGIVGRTGSGKSSLTLSLLRLIITEGIVYYDGLATNKINLEDLRSSITIIPQVPELLSGSLRRNLDPFDQHDDATLNGALRAAGLFSLQTDSDDARLTLDSGIATGGTNLSVGQRQIIALARAIVRSSKLLILDEATSAIDHKTDSIIQSSLRNELGSDVTILTIAHRLQTIMDADKIMVLDSGKIAEYGSPQSLLQKRGGHFKSLVDESGDKKTLYTMAERKASGSS</sequence>
<dbReference type="InParanoid" id="A0A409W4Q6"/>
<dbReference type="Pfam" id="PF00664">
    <property type="entry name" value="ABC_membrane"/>
    <property type="match status" value="2"/>
</dbReference>
<keyword evidence="2" id="KW-0813">Transport</keyword>
<gene>
    <name evidence="13" type="ORF">CVT26_010183</name>
</gene>
<dbReference type="PANTHER" id="PTHR24223:SF356">
    <property type="entry name" value="ATP-BINDING CASSETTE TRANSPORTER ABC4"/>
    <property type="match status" value="1"/>
</dbReference>
<dbReference type="PROSITE" id="PS50929">
    <property type="entry name" value="ABC_TM1F"/>
    <property type="match status" value="2"/>
</dbReference>
<feature type="compositionally biased region" description="Polar residues" evidence="9">
    <location>
        <begin position="27"/>
        <end position="37"/>
    </location>
</feature>
<dbReference type="AlphaFoldDB" id="A0A409W4Q6"/>
<dbReference type="CDD" id="cd03244">
    <property type="entry name" value="ABCC_MRP_domain2"/>
    <property type="match status" value="1"/>
</dbReference>
<feature type="compositionally biased region" description="Polar residues" evidence="9">
    <location>
        <begin position="53"/>
        <end position="66"/>
    </location>
</feature>
<dbReference type="SMART" id="SM00382">
    <property type="entry name" value="AAA"/>
    <property type="match status" value="2"/>
</dbReference>
<keyword evidence="8 10" id="KW-0472">Membrane</keyword>
<dbReference type="InterPro" id="IPR036640">
    <property type="entry name" value="ABC1_TM_sf"/>
</dbReference>
<dbReference type="FunFam" id="3.40.50.300:FF:000838">
    <property type="entry name" value="ABC multidrug transporter (Eurofung)"/>
    <property type="match status" value="1"/>
</dbReference>
<organism evidence="13 14">
    <name type="scientific">Gymnopilus dilepis</name>
    <dbReference type="NCBI Taxonomy" id="231916"/>
    <lineage>
        <taxon>Eukaryota</taxon>
        <taxon>Fungi</taxon>
        <taxon>Dikarya</taxon>
        <taxon>Basidiomycota</taxon>
        <taxon>Agaricomycotina</taxon>
        <taxon>Agaricomycetes</taxon>
        <taxon>Agaricomycetidae</taxon>
        <taxon>Agaricales</taxon>
        <taxon>Agaricineae</taxon>
        <taxon>Hymenogastraceae</taxon>
        <taxon>Gymnopilus</taxon>
    </lineage>
</organism>
<dbReference type="InterPro" id="IPR017871">
    <property type="entry name" value="ABC_transporter-like_CS"/>
</dbReference>
<dbReference type="CDD" id="cd03250">
    <property type="entry name" value="ABCC_MRP_domain1"/>
    <property type="match status" value="1"/>
</dbReference>
<feature type="domain" description="ABC transmembrane type-1" evidence="12">
    <location>
        <begin position="635"/>
        <end position="901"/>
    </location>
</feature>
<name>A0A409W4Q6_9AGAR</name>
<dbReference type="InterPro" id="IPR027417">
    <property type="entry name" value="P-loop_NTPase"/>
</dbReference>
<dbReference type="Proteomes" id="UP000284706">
    <property type="component" value="Unassembled WGS sequence"/>
</dbReference>
<feature type="transmembrane region" description="Helical" evidence="10">
    <location>
        <begin position="846"/>
        <end position="867"/>
    </location>
</feature>
<feature type="domain" description="ABC transporter" evidence="11">
    <location>
        <begin position="938"/>
        <end position="1175"/>
    </location>
</feature>
<feature type="domain" description="ABC transporter" evidence="11">
    <location>
        <begin position="331"/>
        <end position="562"/>
    </location>
</feature>
<feature type="domain" description="ABC transmembrane type-1" evidence="12">
    <location>
        <begin position="89"/>
        <end position="279"/>
    </location>
</feature>
<dbReference type="GO" id="GO:0140359">
    <property type="term" value="F:ABC-type transporter activity"/>
    <property type="evidence" value="ECO:0007669"/>
    <property type="project" value="InterPro"/>
</dbReference>
<dbReference type="InterPro" id="IPR011527">
    <property type="entry name" value="ABC1_TM_dom"/>
</dbReference>
<comment type="caution">
    <text evidence="13">The sequence shown here is derived from an EMBL/GenBank/DDBJ whole genome shotgun (WGS) entry which is preliminary data.</text>
</comment>
<evidence type="ECO:0000256" key="3">
    <source>
        <dbReference type="ARBA" id="ARBA00022692"/>
    </source>
</evidence>
<feature type="transmembrane region" description="Helical" evidence="10">
    <location>
        <begin position="618"/>
        <end position="641"/>
    </location>
</feature>
<evidence type="ECO:0000256" key="1">
    <source>
        <dbReference type="ARBA" id="ARBA00004141"/>
    </source>
</evidence>
<keyword evidence="4" id="KW-0677">Repeat</keyword>
<dbReference type="PANTHER" id="PTHR24223">
    <property type="entry name" value="ATP-BINDING CASSETTE SUB-FAMILY C"/>
    <property type="match status" value="1"/>
</dbReference>
<evidence type="ECO:0000313" key="13">
    <source>
        <dbReference type="EMBL" id="PPQ73481.1"/>
    </source>
</evidence>
<dbReference type="Gene3D" id="3.40.50.300">
    <property type="entry name" value="P-loop containing nucleotide triphosphate hydrolases"/>
    <property type="match status" value="2"/>
</dbReference>
<evidence type="ECO:0000256" key="10">
    <source>
        <dbReference type="SAM" id="Phobius"/>
    </source>
</evidence>
<proteinExistence type="predicted"/>
<dbReference type="STRING" id="231916.A0A409W4Q6"/>
<dbReference type="FunCoup" id="A0A409W4Q6">
    <property type="interactions" value="37"/>
</dbReference>
<dbReference type="Gene3D" id="1.20.1560.10">
    <property type="entry name" value="ABC transporter type 1, transmembrane domain"/>
    <property type="match status" value="2"/>
</dbReference>
<reference evidence="13 14" key="1">
    <citation type="journal article" date="2018" name="Evol. Lett.">
        <title>Horizontal gene cluster transfer increased hallucinogenic mushroom diversity.</title>
        <authorList>
            <person name="Reynolds H.T."/>
            <person name="Vijayakumar V."/>
            <person name="Gluck-Thaler E."/>
            <person name="Korotkin H.B."/>
            <person name="Matheny P.B."/>
            <person name="Slot J.C."/>
        </authorList>
    </citation>
    <scope>NUCLEOTIDE SEQUENCE [LARGE SCALE GENOMIC DNA]</scope>
    <source>
        <strain evidence="13 14">SRW20</strain>
    </source>
</reference>
<dbReference type="GO" id="GO:0016887">
    <property type="term" value="F:ATP hydrolysis activity"/>
    <property type="evidence" value="ECO:0007669"/>
    <property type="project" value="InterPro"/>
</dbReference>
<evidence type="ECO:0000256" key="6">
    <source>
        <dbReference type="ARBA" id="ARBA00022840"/>
    </source>
</evidence>
<dbReference type="InterPro" id="IPR003593">
    <property type="entry name" value="AAA+_ATPase"/>
</dbReference>
<dbReference type="InterPro" id="IPR003439">
    <property type="entry name" value="ABC_transporter-like_ATP-bd"/>
</dbReference>
<evidence type="ECO:0000256" key="9">
    <source>
        <dbReference type="SAM" id="MobiDB-lite"/>
    </source>
</evidence>
<dbReference type="CDD" id="cd18604">
    <property type="entry name" value="ABC_6TM_VMR1_D2_like"/>
    <property type="match status" value="1"/>
</dbReference>
<dbReference type="EMBL" id="NHYE01005402">
    <property type="protein sequence ID" value="PPQ73481.1"/>
    <property type="molecule type" value="Genomic_DNA"/>
</dbReference>
<feature type="transmembrane region" description="Helical" evidence="10">
    <location>
        <begin position="136"/>
        <end position="156"/>
    </location>
</feature>
<comment type="subcellular location">
    <subcellularLocation>
        <location evidence="1">Membrane</location>
        <topology evidence="1">Multi-pass membrane protein</topology>
    </subcellularLocation>
</comment>
<evidence type="ECO:0000256" key="8">
    <source>
        <dbReference type="ARBA" id="ARBA00023136"/>
    </source>
</evidence>
<dbReference type="GO" id="GO:0005524">
    <property type="term" value="F:ATP binding"/>
    <property type="evidence" value="ECO:0007669"/>
    <property type="project" value="UniProtKB-KW"/>
</dbReference>
<keyword evidence="6" id="KW-0067">ATP-binding</keyword>
<feature type="transmembrane region" description="Helical" evidence="10">
    <location>
        <begin position="661"/>
        <end position="686"/>
    </location>
</feature>
<evidence type="ECO:0000256" key="7">
    <source>
        <dbReference type="ARBA" id="ARBA00022989"/>
    </source>
</evidence>
<keyword evidence="3 10" id="KW-0812">Transmembrane</keyword>
<evidence type="ECO:0000256" key="2">
    <source>
        <dbReference type="ARBA" id="ARBA00022448"/>
    </source>
</evidence>
<evidence type="ECO:0008006" key="15">
    <source>
        <dbReference type="Google" id="ProtNLM"/>
    </source>
</evidence>
<dbReference type="FunFam" id="1.20.1560.10:FF:000013">
    <property type="entry name" value="ABC transporter C family member 2"/>
    <property type="match status" value="1"/>
</dbReference>
<evidence type="ECO:0000256" key="4">
    <source>
        <dbReference type="ARBA" id="ARBA00022737"/>
    </source>
</evidence>
<keyword evidence="14" id="KW-1185">Reference proteome</keyword>
<dbReference type="CDD" id="cd18596">
    <property type="entry name" value="ABC_6TM_VMR1_D1_like"/>
    <property type="match status" value="1"/>
</dbReference>
<evidence type="ECO:0000256" key="5">
    <source>
        <dbReference type="ARBA" id="ARBA00022741"/>
    </source>
</evidence>
<dbReference type="GO" id="GO:0016020">
    <property type="term" value="C:membrane"/>
    <property type="evidence" value="ECO:0007669"/>
    <property type="project" value="UniProtKB-SubCell"/>
</dbReference>
<accession>A0A409W4Q6</accession>
<dbReference type="SUPFAM" id="SSF52540">
    <property type="entry name" value="P-loop containing nucleoside triphosphate hydrolases"/>
    <property type="match status" value="2"/>
</dbReference>
<dbReference type="SUPFAM" id="SSF90123">
    <property type="entry name" value="ABC transporter transmembrane region"/>
    <property type="match status" value="2"/>
</dbReference>
<dbReference type="Pfam" id="PF00005">
    <property type="entry name" value="ABC_tran"/>
    <property type="match status" value="2"/>
</dbReference>
<evidence type="ECO:0000259" key="11">
    <source>
        <dbReference type="PROSITE" id="PS50893"/>
    </source>
</evidence>
<keyword evidence="7 10" id="KW-1133">Transmembrane helix</keyword>
<dbReference type="PROSITE" id="PS50893">
    <property type="entry name" value="ABC_TRANSPORTER_2"/>
    <property type="match status" value="2"/>
</dbReference>
<feature type="transmembrane region" description="Helical" evidence="10">
    <location>
        <begin position="728"/>
        <end position="750"/>
    </location>
</feature>
<evidence type="ECO:0000259" key="12">
    <source>
        <dbReference type="PROSITE" id="PS50929"/>
    </source>
</evidence>
<dbReference type="InterPro" id="IPR050173">
    <property type="entry name" value="ABC_transporter_C-like"/>
</dbReference>
<keyword evidence="5" id="KW-0547">Nucleotide-binding</keyword>
<protein>
    <recommendedName>
        <fullName evidence="15">ABC transporter domain-containing protein</fullName>
    </recommendedName>
</protein>
<evidence type="ECO:0000313" key="14">
    <source>
        <dbReference type="Proteomes" id="UP000284706"/>
    </source>
</evidence>
<dbReference type="OrthoDB" id="6500128at2759"/>